<name>A0A1R3L1X3_9ROSI</name>
<reference evidence="2" key="1">
    <citation type="submission" date="2013-09" db="EMBL/GenBank/DDBJ databases">
        <title>Corchorus olitorius genome sequencing.</title>
        <authorList>
            <person name="Alam M."/>
            <person name="Haque M.S."/>
            <person name="Islam M.S."/>
            <person name="Emdad E.M."/>
            <person name="Islam M.M."/>
            <person name="Ahmed B."/>
            <person name="Halim A."/>
            <person name="Hossen Q.M.M."/>
            <person name="Hossain M.Z."/>
            <person name="Ahmed R."/>
            <person name="Khan M.M."/>
            <person name="Islam R."/>
            <person name="Rashid M.M."/>
            <person name="Khan S.A."/>
            <person name="Rahman M.S."/>
            <person name="Alam M."/>
            <person name="Yahiya A.S."/>
            <person name="Khan M.S."/>
            <person name="Azam M.S."/>
            <person name="Haque T."/>
            <person name="Lashkar M.Z.H."/>
            <person name="Akhand A.I."/>
            <person name="Morshed G."/>
            <person name="Roy S."/>
            <person name="Uddin K.S."/>
            <person name="Rabeya T."/>
            <person name="Hossain A.S."/>
            <person name="Chowdhury A."/>
            <person name="Snigdha A.R."/>
            <person name="Mortoza M.S."/>
            <person name="Matin S.A."/>
            <person name="Hoque S.M.E."/>
            <person name="Islam M.K."/>
            <person name="Roy D.K."/>
            <person name="Haider R."/>
            <person name="Moosa M.M."/>
            <person name="Elias S.M."/>
            <person name="Hasan A.M."/>
            <person name="Jahan S."/>
            <person name="Shafiuddin M."/>
            <person name="Mahmood N."/>
            <person name="Shommy N.S."/>
        </authorList>
    </citation>
    <scope>NUCLEOTIDE SEQUENCE [LARGE SCALE GENOMIC DNA]</scope>
    <source>
        <strain evidence="2">cv. O-4</strain>
    </source>
</reference>
<protein>
    <submittedName>
        <fullName evidence="1">Uncharacterized protein</fullName>
    </submittedName>
</protein>
<sequence>MGHQTPYYVIETISNVAGAANNEGVFRYVPMGEGPLTEVLAEAESHTERDRAIGNALNYVDLLLKSRQGEPRAVKELGYLLDIYPGEQVSVVKVRVMRVTPPQEADRGAFRMQPITTTELPQDHIDRIVEVYENLCNNDFFSAPVNMVDHFGLLYVGKRVDISIEVYSASTDELLVTLPLTNSETLDAKLAERLAFSLGSIYDHLVDPKTHYYACKMHLDRIVTNTQARVRFKDPKTPWEMVYTDSHLALRINWDIEEGYRINIRRNPFSSSENSGVEKEFEAVLSKDLRFMDLIKSRSPYDLGKMLNYFASY</sequence>
<dbReference type="Proteomes" id="UP000187203">
    <property type="component" value="Unassembled WGS sequence"/>
</dbReference>
<dbReference type="EMBL" id="AWUE01004645">
    <property type="protein sequence ID" value="OMP13289.1"/>
    <property type="molecule type" value="Genomic_DNA"/>
</dbReference>
<comment type="caution">
    <text evidence="1">The sequence shown here is derived from an EMBL/GenBank/DDBJ whole genome shotgun (WGS) entry which is preliminary data.</text>
</comment>
<evidence type="ECO:0000313" key="2">
    <source>
        <dbReference type="Proteomes" id="UP000187203"/>
    </source>
</evidence>
<evidence type="ECO:0000313" key="1">
    <source>
        <dbReference type="EMBL" id="OMP13289.1"/>
    </source>
</evidence>
<keyword evidence="2" id="KW-1185">Reference proteome</keyword>
<gene>
    <name evidence="1" type="ORF">COLO4_01935</name>
</gene>
<accession>A0A1R3L1X3</accession>
<organism evidence="1 2">
    <name type="scientific">Corchorus olitorius</name>
    <dbReference type="NCBI Taxonomy" id="93759"/>
    <lineage>
        <taxon>Eukaryota</taxon>
        <taxon>Viridiplantae</taxon>
        <taxon>Streptophyta</taxon>
        <taxon>Embryophyta</taxon>
        <taxon>Tracheophyta</taxon>
        <taxon>Spermatophyta</taxon>
        <taxon>Magnoliopsida</taxon>
        <taxon>eudicotyledons</taxon>
        <taxon>Gunneridae</taxon>
        <taxon>Pentapetalae</taxon>
        <taxon>rosids</taxon>
        <taxon>malvids</taxon>
        <taxon>Malvales</taxon>
        <taxon>Malvaceae</taxon>
        <taxon>Grewioideae</taxon>
        <taxon>Apeibeae</taxon>
        <taxon>Corchorus</taxon>
    </lineage>
</organism>
<proteinExistence type="predicted"/>
<dbReference type="AlphaFoldDB" id="A0A1R3L1X3"/>